<dbReference type="AlphaFoldDB" id="E8V6R5"/>
<gene>
    <name evidence="1" type="ordered locus">AciPR4_3109</name>
</gene>
<keyword evidence="2" id="KW-1185">Reference proteome</keyword>
<organism evidence="1 2">
    <name type="scientific">Terriglobus saanensis (strain ATCC BAA-1853 / DSM 23119 / SP1PR4)</name>
    <dbReference type="NCBI Taxonomy" id="401053"/>
    <lineage>
        <taxon>Bacteria</taxon>
        <taxon>Pseudomonadati</taxon>
        <taxon>Acidobacteriota</taxon>
        <taxon>Terriglobia</taxon>
        <taxon>Terriglobales</taxon>
        <taxon>Acidobacteriaceae</taxon>
        <taxon>Terriglobus</taxon>
    </lineage>
</organism>
<proteinExistence type="predicted"/>
<dbReference type="KEGG" id="tsa:AciPR4_3109"/>
<evidence type="ECO:0000313" key="2">
    <source>
        <dbReference type="Proteomes" id="UP000006844"/>
    </source>
</evidence>
<dbReference type="Proteomes" id="UP000006844">
    <property type="component" value="Chromosome"/>
</dbReference>
<name>E8V6R5_TERSS</name>
<evidence type="ECO:0000313" key="1">
    <source>
        <dbReference type="EMBL" id="ADV83867.1"/>
    </source>
</evidence>
<dbReference type="EMBL" id="CP002467">
    <property type="protein sequence ID" value="ADV83867.1"/>
    <property type="molecule type" value="Genomic_DNA"/>
</dbReference>
<dbReference type="HOGENOM" id="CLU_3367869_0_0_0"/>
<sequence>MGSLIDFCCVTPYMDGGRPVTFDQVGQTSNALEFR</sequence>
<accession>E8V6R5</accession>
<reference evidence="1 2" key="1">
    <citation type="journal article" date="2012" name="Stand. Genomic Sci.">
        <title>Complete genome sequence of Terriglobus saanensis type strain SP1PR4(T), an Acidobacteria from tundra soil.</title>
        <authorList>
            <person name="Rawat S.R."/>
            <person name="Mannisto M.K."/>
            <person name="Starovoytov V."/>
            <person name="Goodwin L."/>
            <person name="Nolan M."/>
            <person name="Hauser L."/>
            <person name="Land M."/>
            <person name="Davenport K.W."/>
            <person name="Woyke T."/>
            <person name="Haggblom M.M."/>
        </authorList>
    </citation>
    <scope>NUCLEOTIDE SEQUENCE</scope>
    <source>
        <strain evidence="2">ATCC BAA-1853 / DSM 23119 / SP1PR4</strain>
    </source>
</reference>
<protein>
    <submittedName>
        <fullName evidence="1">Uncharacterized protein</fullName>
    </submittedName>
</protein>